<dbReference type="FunFam" id="3.30.70.330:FF:000060">
    <property type="entry name" value="CUGBP Elav-like family member 4"/>
    <property type="match status" value="1"/>
</dbReference>
<dbReference type="InterPro" id="IPR035979">
    <property type="entry name" value="RBD_domain_sf"/>
</dbReference>
<evidence type="ECO:0000313" key="6">
    <source>
        <dbReference type="EMBL" id="GAA51938.1"/>
    </source>
</evidence>
<dbReference type="SMART" id="SM00360">
    <property type="entry name" value="RRM"/>
    <property type="match status" value="2"/>
</dbReference>
<organism evidence="6 7">
    <name type="scientific">Clonorchis sinensis</name>
    <name type="common">Chinese liver fluke</name>
    <dbReference type="NCBI Taxonomy" id="79923"/>
    <lineage>
        <taxon>Eukaryota</taxon>
        <taxon>Metazoa</taxon>
        <taxon>Spiralia</taxon>
        <taxon>Lophotrochozoa</taxon>
        <taxon>Platyhelminthes</taxon>
        <taxon>Trematoda</taxon>
        <taxon>Digenea</taxon>
        <taxon>Opisthorchiida</taxon>
        <taxon>Opisthorchiata</taxon>
        <taxon>Opisthorchiidae</taxon>
        <taxon>Clonorchis</taxon>
    </lineage>
</organism>
<reference key="2">
    <citation type="submission" date="2011-10" db="EMBL/GenBank/DDBJ databases">
        <title>The genome and transcriptome sequence of Clonorchis sinensis provide insights into the carcinogenic liver fluke.</title>
        <authorList>
            <person name="Wang X."/>
            <person name="Huang Y."/>
            <person name="Chen W."/>
            <person name="Liu H."/>
            <person name="Guo L."/>
            <person name="Chen Y."/>
            <person name="Luo F."/>
            <person name="Zhou W."/>
            <person name="Sun J."/>
            <person name="Mao Q."/>
            <person name="Liang P."/>
            <person name="Zhou C."/>
            <person name="Tian Y."/>
            <person name="Men J."/>
            <person name="Lv X."/>
            <person name="Huang L."/>
            <person name="Zhou J."/>
            <person name="Hu Y."/>
            <person name="Li R."/>
            <person name="Zhang F."/>
            <person name="Lei H."/>
            <person name="Li X."/>
            <person name="Hu X."/>
            <person name="Liang C."/>
            <person name="Xu J."/>
            <person name="Wu Z."/>
            <person name="Yu X."/>
        </authorList>
    </citation>
    <scope>NUCLEOTIDE SEQUENCE</scope>
    <source>
        <strain>Henan</strain>
    </source>
</reference>
<gene>
    <name evidence="6" type="ORF">CLF_107083</name>
</gene>
<feature type="region of interest" description="Disordered" evidence="4">
    <location>
        <begin position="190"/>
        <end position="220"/>
    </location>
</feature>
<feature type="region of interest" description="Disordered" evidence="4">
    <location>
        <begin position="792"/>
        <end position="821"/>
    </location>
</feature>
<dbReference type="FunFam" id="3.30.70.330:FF:000198">
    <property type="entry name" value="CUGBP Elav-like family member 6 isoform X3"/>
    <property type="match status" value="1"/>
</dbReference>
<dbReference type="InterPro" id="IPR002343">
    <property type="entry name" value="Hud_Sxl_RNA"/>
</dbReference>
<sequence length="849" mass="88007">MMMALDSTSHHLSALPDRKSTTAAMTDLGLVLTETPNGGLLELRRPSSNNPKISSDFTTYGFHSISPASTPLVDRHSAPASTTKSHSRQLTPNGSRSDSALGFTIEDRKLFVGMLGKQQTEDELRTLFAPYGSIEECTVLRDQNGASKGCAFVKFTSNSEALSAIEGLHNSQTMQGASSPLVVKFADTDRERQLRRQQQQQQQQQQLSTPTTGGAPTVPAQLVNGLGLANLTNGLMNGTSSQLMTPQHQQSQQQQQQQQQQVAIQTNVQQNAQLPHTNMASSPAAVAAATAYQQALMAAGYPAQQYTCAQITHSGLVPTTAVTVSSASVSQLAQQPTPAYLNPMTLMAAMQYANPGHLATVTASLPTVTVTRPAGSSTVSIPLATNPSTHQSIAVAANGYPHMTQNSPSVSTNGSNPLGTLSATCCPTQIGSLIPLSDLTLLTQTNLAALAQQAAVNHAGSGTLSSEQGQPTLVNLSGPAGDYVSGQSSALFASATPSSGASSTYVTMGNGQPVSVQSATNSILAAGVIPNASLAAAAAAAGLLTPTPGLMTPTGSTPPNASPAILTPGVAADPATFYAAAAAALQGAPAHAATPLQLSQLHPSFAQASGTTSAHLAAAAHSPLAHGAPSALSSTYFTDNAALNAATLAAAAASAQTLVTDPMQQLYSGLQAYGLGTYPAAAYPSFHTLHHQALSMPMHLKEGTRELILTGPEGCNLFIYHLPQEFGDNELAQMFMPFGTVISAKVYVDRATNQSKCFGFVSFDNQTSAQNAIQAMNGFQIGLKRLKVQLKRPKGGNNAAPKPGSESHQYDHHLNGSSLPSSQEKYYSEQIIVNPTENASVPATAVPAV</sequence>
<dbReference type="InterPro" id="IPR012677">
    <property type="entry name" value="Nucleotide-bd_a/b_plait_sf"/>
</dbReference>
<dbReference type="Gene3D" id="3.30.70.330">
    <property type="match status" value="2"/>
</dbReference>
<evidence type="ECO:0000256" key="4">
    <source>
        <dbReference type="SAM" id="MobiDB-lite"/>
    </source>
</evidence>
<dbReference type="SUPFAM" id="SSF54928">
    <property type="entry name" value="RNA-binding domain, RBD"/>
    <property type="match status" value="1"/>
</dbReference>
<keyword evidence="7" id="KW-1185">Reference proteome</keyword>
<dbReference type="InterPro" id="IPR000504">
    <property type="entry name" value="RRM_dom"/>
</dbReference>
<accession>G7YG55</accession>
<feature type="domain" description="RRM" evidence="5">
    <location>
        <begin position="108"/>
        <end position="188"/>
    </location>
</feature>
<dbReference type="PROSITE" id="PS50102">
    <property type="entry name" value="RRM"/>
    <property type="match status" value="2"/>
</dbReference>
<feature type="compositionally biased region" description="Low complexity" evidence="4">
    <location>
        <begin position="196"/>
        <end position="220"/>
    </location>
</feature>
<evidence type="ECO:0000256" key="3">
    <source>
        <dbReference type="PROSITE-ProRule" id="PRU00176"/>
    </source>
</evidence>
<dbReference type="AlphaFoldDB" id="G7YG55"/>
<dbReference type="CDD" id="cd12635">
    <property type="entry name" value="RRM2_CELF3_4_5_6"/>
    <property type="match status" value="1"/>
</dbReference>
<feature type="region of interest" description="Disordered" evidence="4">
    <location>
        <begin position="68"/>
        <end position="100"/>
    </location>
</feature>
<protein>
    <submittedName>
        <fullName evidence="6">CUG-BP-and ETR3-like factor</fullName>
    </submittedName>
</protein>
<dbReference type="PANTHER" id="PTHR24012">
    <property type="entry name" value="RNA BINDING PROTEIN"/>
    <property type="match status" value="1"/>
</dbReference>
<dbReference type="Pfam" id="PF00076">
    <property type="entry name" value="RRM_1"/>
    <property type="match status" value="2"/>
</dbReference>
<feature type="domain" description="RRM" evidence="5">
    <location>
        <begin position="715"/>
        <end position="793"/>
    </location>
</feature>
<keyword evidence="1" id="KW-0677">Repeat</keyword>
<evidence type="ECO:0000256" key="1">
    <source>
        <dbReference type="ARBA" id="ARBA00022737"/>
    </source>
</evidence>
<feature type="compositionally biased region" description="Polar residues" evidence="4">
    <location>
        <begin position="79"/>
        <end position="98"/>
    </location>
</feature>
<dbReference type="Proteomes" id="UP000008909">
    <property type="component" value="Unassembled WGS sequence"/>
</dbReference>
<evidence type="ECO:0000259" key="5">
    <source>
        <dbReference type="PROSITE" id="PS50102"/>
    </source>
</evidence>
<proteinExistence type="predicted"/>
<dbReference type="GO" id="GO:0003723">
    <property type="term" value="F:RNA binding"/>
    <property type="evidence" value="ECO:0007669"/>
    <property type="project" value="UniProtKB-UniRule"/>
</dbReference>
<feature type="region of interest" description="Disordered" evidence="4">
    <location>
        <begin position="237"/>
        <end position="258"/>
    </location>
</feature>
<dbReference type="PRINTS" id="PR00961">
    <property type="entry name" value="HUDSXLRNA"/>
</dbReference>
<keyword evidence="2 3" id="KW-0694">RNA-binding</keyword>
<name>G7YG55_CLOSI</name>
<dbReference type="GO" id="GO:1990904">
    <property type="term" value="C:ribonucleoprotein complex"/>
    <property type="evidence" value="ECO:0007669"/>
    <property type="project" value="InterPro"/>
</dbReference>
<reference evidence="6" key="1">
    <citation type="journal article" date="2011" name="Genome Biol.">
        <title>The draft genome of the carcinogenic human liver fluke Clonorchis sinensis.</title>
        <authorList>
            <person name="Wang X."/>
            <person name="Chen W."/>
            <person name="Huang Y."/>
            <person name="Sun J."/>
            <person name="Men J."/>
            <person name="Liu H."/>
            <person name="Luo F."/>
            <person name="Guo L."/>
            <person name="Lv X."/>
            <person name="Deng C."/>
            <person name="Zhou C."/>
            <person name="Fan Y."/>
            <person name="Li X."/>
            <person name="Huang L."/>
            <person name="Hu Y."/>
            <person name="Liang C."/>
            <person name="Hu X."/>
            <person name="Xu J."/>
            <person name="Yu X."/>
        </authorList>
    </citation>
    <scope>NUCLEOTIDE SEQUENCE [LARGE SCALE GENOMIC DNA]</scope>
    <source>
        <strain evidence="6">Henan</strain>
    </source>
</reference>
<dbReference type="CDD" id="cd12639">
    <property type="entry name" value="RRM3_CELF3_4_5_6"/>
    <property type="match status" value="1"/>
</dbReference>
<evidence type="ECO:0000313" key="7">
    <source>
        <dbReference type="Proteomes" id="UP000008909"/>
    </source>
</evidence>
<dbReference type="EMBL" id="DF143220">
    <property type="protein sequence ID" value="GAA51938.1"/>
    <property type="molecule type" value="Genomic_DNA"/>
</dbReference>
<evidence type="ECO:0000256" key="2">
    <source>
        <dbReference type="ARBA" id="ARBA00022884"/>
    </source>
</evidence>
<feature type="compositionally biased region" description="Low complexity" evidence="4">
    <location>
        <begin position="247"/>
        <end position="258"/>
    </location>
</feature>